<protein>
    <submittedName>
        <fullName evidence="1">Uncharacterized protein</fullName>
    </submittedName>
</protein>
<dbReference type="Proteomes" id="UP000013180">
    <property type="component" value="Unassembled WGS sequence"/>
</dbReference>
<name>R0CYZ2_9FIRM</name>
<dbReference type="PATRIC" id="fig|999406.3.peg.2476"/>
<comment type="caution">
    <text evidence="1">The sequence shown here is derived from an EMBL/GenBank/DDBJ whole genome shotgun (WGS) entry which is preliminary data.</text>
</comment>
<dbReference type="EMBL" id="AGYL01000015">
    <property type="protein sequence ID" value="ENZ66383.1"/>
    <property type="molecule type" value="Genomic_DNA"/>
</dbReference>
<keyword evidence="2" id="KW-1185">Reference proteome</keyword>
<evidence type="ECO:0000313" key="1">
    <source>
        <dbReference type="EMBL" id="ENZ66383.1"/>
    </source>
</evidence>
<evidence type="ECO:0000313" key="2">
    <source>
        <dbReference type="Proteomes" id="UP000013180"/>
    </source>
</evidence>
<sequence length="81" mass="8987">MMNGPKFRLVSDGKHTYFELCGKSIGKGISSVSYIHEAGRNPEIAISFNLNDFEFLEDGKVDRVTNTLIGVEPPDKTALRN</sequence>
<accession>R0CYZ2</accession>
<proteinExistence type="predicted"/>
<dbReference type="HOGENOM" id="CLU_2567795_0_0_9"/>
<gene>
    <name evidence="1" type="ORF">HMPREF1083_02275</name>
</gene>
<organism evidence="1 2">
    <name type="scientific">[Clostridium] clostridioforme 90A6</name>
    <dbReference type="NCBI Taxonomy" id="999406"/>
    <lineage>
        <taxon>Bacteria</taxon>
        <taxon>Bacillati</taxon>
        <taxon>Bacillota</taxon>
        <taxon>Clostridia</taxon>
        <taxon>Lachnospirales</taxon>
        <taxon>Lachnospiraceae</taxon>
        <taxon>Enterocloster</taxon>
    </lineage>
</organism>
<reference evidence="1" key="1">
    <citation type="submission" date="2013-01" db="EMBL/GenBank/DDBJ databases">
        <title>The Genome Sequence of Clostridium clostridioforme 90A6.</title>
        <authorList>
            <consortium name="The Broad Institute Genome Sequencing Platform"/>
            <person name="Earl A."/>
            <person name="Ward D."/>
            <person name="Feldgarden M."/>
            <person name="Gevers D."/>
            <person name="Courvalin P."/>
            <person name="Lambert T."/>
            <person name="Walker B."/>
            <person name="Young S.K."/>
            <person name="Zeng Q."/>
            <person name="Gargeya S."/>
            <person name="Fitzgerald M."/>
            <person name="Haas B."/>
            <person name="Abouelleil A."/>
            <person name="Alvarado L."/>
            <person name="Arachchi H.M."/>
            <person name="Berlin A.M."/>
            <person name="Chapman S.B."/>
            <person name="Dewar J."/>
            <person name="Goldberg J."/>
            <person name="Griggs A."/>
            <person name="Gujja S."/>
            <person name="Hansen M."/>
            <person name="Howarth C."/>
            <person name="Imamovic A."/>
            <person name="Larimer J."/>
            <person name="McCowan C."/>
            <person name="Murphy C."/>
            <person name="Neiman D."/>
            <person name="Pearson M."/>
            <person name="Priest M."/>
            <person name="Roberts A."/>
            <person name="Saif S."/>
            <person name="Shea T."/>
            <person name="Sisk P."/>
            <person name="Sykes S."/>
            <person name="Wortman J."/>
            <person name="Nusbaum C."/>
            <person name="Birren B."/>
        </authorList>
    </citation>
    <scope>NUCLEOTIDE SEQUENCE [LARGE SCALE GENOMIC DNA]</scope>
    <source>
        <strain evidence="1">90A6</strain>
    </source>
</reference>
<dbReference type="RefSeq" id="WP_002586338.1">
    <property type="nucleotide sequence ID" value="NZ_KB851034.1"/>
</dbReference>
<dbReference type="AlphaFoldDB" id="R0CYZ2"/>